<comment type="caution">
    <text evidence="2">The sequence shown here is derived from an EMBL/GenBank/DDBJ whole genome shotgun (WGS) entry which is preliminary data.</text>
</comment>
<accession>A0ABR4CW98</accession>
<feature type="domain" description="Leucine-rich repeat" evidence="1">
    <location>
        <begin position="59"/>
        <end position="371"/>
    </location>
</feature>
<evidence type="ECO:0000259" key="1">
    <source>
        <dbReference type="Pfam" id="PF24969"/>
    </source>
</evidence>
<organism evidence="2 3">
    <name type="scientific">Oculimacula yallundae</name>
    <dbReference type="NCBI Taxonomy" id="86028"/>
    <lineage>
        <taxon>Eukaryota</taxon>
        <taxon>Fungi</taxon>
        <taxon>Dikarya</taxon>
        <taxon>Ascomycota</taxon>
        <taxon>Pezizomycotina</taxon>
        <taxon>Leotiomycetes</taxon>
        <taxon>Helotiales</taxon>
        <taxon>Ploettnerulaceae</taxon>
        <taxon>Oculimacula</taxon>
    </lineage>
</organism>
<gene>
    <name evidence="2" type="ORF">VTL71DRAFT_7988</name>
</gene>
<proteinExistence type="predicted"/>
<evidence type="ECO:0000313" key="2">
    <source>
        <dbReference type="EMBL" id="KAL2074210.1"/>
    </source>
</evidence>
<name>A0ABR4CW98_9HELO</name>
<dbReference type="Pfam" id="PF24969">
    <property type="entry name" value="LRR_15"/>
    <property type="match status" value="1"/>
</dbReference>
<dbReference type="CDD" id="cd09917">
    <property type="entry name" value="F-box_SF"/>
    <property type="match status" value="1"/>
</dbReference>
<dbReference type="InterPro" id="IPR056867">
    <property type="entry name" value="LRR_15"/>
</dbReference>
<reference evidence="2 3" key="1">
    <citation type="journal article" date="2024" name="Commun. Biol.">
        <title>Comparative genomic analysis of thermophilic fungi reveals convergent evolutionary adaptations and gene losses.</title>
        <authorList>
            <person name="Steindorff A.S."/>
            <person name="Aguilar-Pontes M.V."/>
            <person name="Robinson A.J."/>
            <person name="Andreopoulos B."/>
            <person name="LaButti K."/>
            <person name="Kuo A."/>
            <person name="Mondo S."/>
            <person name="Riley R."/>
            <person name="Otillar R."/>
            <person name="Haridas S."/>
            <person name="Lipzen A."/>
            <person name="Grimwood J."/>
            <person name="Schmutz J."/>
            <person name="Clum A."/>
            <person name="Reid I.D."/>
            <person name="Moisan M.C."/>
            <person name="Butler G."/>
            <person name="Nguyen T.T.M."/>
            <person name="Dewar K."/>
            <person name="Conant G."/>
            <person name="Drula E."/>
            <person name="Henrissat B."/>
            <person name="Hansel C."/>
            <person name="Singer S."/>
            <person name="Hutchinson M.I."/>
            <person name="de Vries R.P."/>
            <person name="Natvig D.O."/>
            <person name="Powell A.J."/>
            <person name="Tsang A."/>
            <person name="Grigoriev I.V."/>
        </authorList>
    </citation>
    <scope>NUCLEOTIDE SEQUENCE [LARGE SCALE GENOMIC DNA]</scope>
    <source>
        <strain evidence="2 3">CBS 494.80</strain>
    </source>
</reference>
<dbReference type="Proteomes" id="UP001595075">
    <property type="component" value="Unassembled WGS sequence"/>
</dbReference>
<protein>
    <recommendedName>
        <fullName evidence="1">Leucine-rich repeat domain-containing protein</fullName>
    </recommendedName>
</protein>
<dbReference type="EMBL" id="JAZHXI010000002">
    <property type="protein sequence ID" value="KAL2074210.1"/>
    <property type="molecule type" value="Genomic_DNA"/>
</dbReference>
<keyword evidence="3" id="KW-1185">Reference proteome</keyword>
<evidence type="ECO:0000313" key="3">
    <source>
        <dbReference type="Proteomes" id="UP001595075"/>
    </source>
</evidence>
<sequence>MGVDNLSDELLLEIVKFLKIGGRHADLSCLASCSRRWNRITTPLLYRDVKQSDEHALTSLLYTMLKKPDLAELVQSYAAAEIEDVEPDVLKPLYEHLDKFRRSIESTNAADNQTSRWLARMQQGNWQALTTLLLLNLPNLKELTLGSYNNHSIFEAADPGSLGFVLAMAARQQLSGETSVPSFQNLLKVAVAYADTEMGLGFEEVACFLELPSVKDFHIHMLDGTDFESSTPGKQFHTRKLVVSYSAVEPESLPPFLQCFPDLEYFSYEHAGGIVGCMEFLPQTLGLGIQHLKHNLKTLKVFGSPEAGDGDEPMAVGSLKDFENLAFLHLEQATLLGFDEEEDSDSNAEAVEAVHLWKILPSSLMTLALSSCSLKIFNEFEGLLERKGGVTPKLCDVGFQFLEFSHEPEYGEGFIARAKTGGVDLLLESDSGPSYRIGDFSARYLWY</sequence>